<comment type="similarity">
    <text evidence="1">Belongs to the DNA mismatch repair MutL/HexB family.</text>
</comment>
<gene>
    <name evidence="2" type="ORF">g.31252</name>
</gene>
<dbReference type="AlphaFoldDB" id="A0A1B6J8A1"/>
<accession>A0A1B6J8A1</accession>
<proteinExistence type="inferred from homology"/>
<reference evidence="2" key="1">
    <citation type="submission" date="2015-11" db="EMBL/GenBank/DDBJ databases">
        <title>De novo transcriptome assembly of four potential Pierce s Disease insect vectors from Arizona vineyards.</title>
        <authorList>
            <person name="Tassone E.E."/>
        </authorList>
    </citation>
    <scope>NUCLEOTIDE SEQUENCE</scope>
</reference>
<dbReference type="PANTHER" id="PTHR10073:SF47">
    <property type="entry name" value="DNA MISMATCH REPAIR PROTEIN MLH3"/>
    <property type="match status" value="1"/>
</dbReference>
<dbReference type="InterPro" id="IPR038973">
    <property type="entry name" value="MutL/Mlh/Pms-like"/>
</dbReference>
<dbReference type="GO" id="GO:0032300">
    <property type="term" value="C:mismatch repair complex"/>
    <property type="evidence" value="ECO:0007669"/>
    <property type="project" value="InterPro"/>
</dbReference>
<dbReference type="GO" id="GO:0016887">
    <property type="term" value="F:ATP hydrolysis activity"/>
    <property type="evidence" value="ECO:0007669"/>
    <property type="project" value="InterPro"/>
</dbReference>
<dbReference type="GO" id="GO:0140664">
    <property type="term" value="F:ATP-dependent DNA damage sensor activity"/>
    <property type="evidence" value="ECO:0007669"/>
    <property type="project" value="InterPro"/>
</dbReference>
<evidence type="ECO:0000313" key="2">
    <source>
        <dbReference type="EMBL" id="JAS95394.1"/>
    </source>
</evidence>
<name>A0A1B6J8A1_9HEMI</name>
<dbReference type="SUPFAM" id="SSF55874">
    <property type="entry name" value="ATPase domain of HSP90 chaperone/DNA topoisomerase II/histidine kinase"/>
    <property type="match status" value="1"/>
</dbReference>
<organism evidence="2">
    <name type="scientific">Homalodisca liturata</name>
    <dbReference type="NCBI Taxonomy" id="320908"/>
    <lineage>
        <taxon>Eukaryota</taxon>
        <taxon>Metazoa</taxon>
        <taxon>Ecdysozoa</taxon>
        <taxon>Arthropoda</taxon>
        <taxon>Hexapoda</taxon>
        <taxon>Insecta</taxon>
        <taxon>Pterygota</taxon>
        <taxon>Neoptera</taxon>
        <taxon>Paraneoptera</taxon>
        <taxon>Hemiptera</taxon>
        <taxon>Auchenorrhyncha</taxon>
        <taxon>Membracoidea</taxon>
        <taxon>Cicadellidae</taxon>
        <taxon>Cicadellinae</taxon>
        <taxon>Proconiini</taxon>
        <taxon>Homalodisca</taxon>
    </lineage>
</organism>
<dbReference type="GO" id="GO:0006298">
    <property type="term" value="P:mismatch repair"/>
    <property type="evidence" value="ECO:0007669"/>
    <property type="project" value="InterPro"/>
</dbReference>
<dbReference type="PANTHER" id="PTHR10073">
    <property type="entry name" value="DNA MISMATCH REPAIR PROTEIN MLH, PMS, MUTL"/>
    <property type="match status" value="1"/>
</dbReference>
<dbReference type="Gene3D" id="3.30.565.10">
    <property type="entry name" value="Histidine kinase-like ATPase, C-terminal domain"/>
    <property type="match status" value="1"/>
</dbReference>
<dbReference type="Pfam" id="PF13589">
    <property type="entry name" value="HATPase_c_3"/>
    <property type="match status" value="1"/>
</dbReference>
<sequence>MVKIHKLSRQVQTFLRTGVTMNDTVQCIIELVQNSLDAQSTSIAVRIDLHSFIFQVVDNGHGLTKKELNIIGTRYSELIKRSTVPVLLSITVCVMEQQSLFKTSCTISLSGELGYSLLLNLKI</sequence>
<evidence type="ECO:0000256" key="1">
    <source>
        <dbReference type="ARBA" id="ARBA00006082"/>
    </source>
</evidence>
<dbReference type="InterPro" id="IPR036890">
    <property type="entry name" value="HATPase_C_sf"/>
</dbReference>
<dbReference type="EMBL" id="GECU01012312">
    <property type="protein sequence ID" value="JAS95394.1"/>
    <property type="molecule type" value="Transcribed_RNA"/>
</dbReference>
<protein>
    <submittedName>
        <fullName evidence="2">Uncharacterized protein</fullName>
    </submittedName>
</protein>